<dbReference type="PROSITE" id="PS51898">
    <property type="entry name" value="TYR_RECOMBINASE"/>
    <property type="match status" value="1"/>
</dbReference>
<protein>
    <recommendedName>
        <fullName evidence="5">Tyr recombinase domain-containing protein</fullName>
    </recommendedName>
</protein>
<evidence type="ECO:0000259" key="5">
    <source>
        <dbReference type="PROSITE" id="PS51898"/>
    </source>
</evidence>
<reference evidence="7" key="1">
    <citation type="journal article" date="2019" name="Int. J. Syst. Evol. Microbiol.">
        <title>The Global Catalogue of Microorganisms (GCM) 10K type strain sequencing project: providing services to taxonomists for standard genome sequencing and annotation.</title>
        <authorList>
            <consortium name="The Broad Institute Genomics Platform"/>
            <consortium name="The Broad Institute Genome Sequencing Center for Infectious Disease"/>
            <person name="Wu L."/>
            <person name="Ma J."/>
        </authorList>
    </citation>
    <scope>NUCLEOTIDE SEQUENCE [LARGE SCALE GENOMIC DNA]</scope>
    <source>
        <strain evidence="7">JCM 17337</strain>
    </source>
</reference>
<dbReference type="PANTHER" id="PTHR30629">
    <property type="entry name" value="PROPHAGE INTEGRASE"/>
    <property type="match status" value="1"/>
</dbReference>
<proteinExistence type="inferred from homology"/>
<evidence type="ECO:0000313" key="7">
    <source>
        <dbReference type="Proteomes" id="UP001500748"/>
    </source>
</evidence>
<dbReference type="InterPro" id="IPR050808">
    <property type="entry name" value="Phage_Integrase"/>
</dbReference>
<dbReference type="Proteomes" id="UP001500748">
    <property type="component" value="Unassembled WGS sequence"/>
</dbReference>
<dbReference type="RefSeq" id="WP_345140342.1">
    <property type="nucleotide sequence ID" value="NZ_BAABDU010000003.1"/>
</dbReference>
<dbReference type="Gene3D" id="1.10.150.130">
    <property type="match status" value="1"/>
</dbReference>
<dbReference type="EMBL" id="BAABDU010000003">
    <property type="protein sequence ID" value="GAA3758904.1"/>
    <property type="molecule type" value="Genomic_DNA"/>
</dbReference>
<evidence type="ECO:0000256" key="3">
    <source>
        <dbReference type="ARBA" id="ARBA00023125"/>
    </source>
</evidence>
<accession>A0ABP7GBL4</accession>
<evidence type="ECO:0000313" key="6">
    <source>
        <dbReference type="EMBL" id="GAA3758904.1"/>
    </source>
</evidence>
<sequence>MSKYTTPKLYTGKAITSVPKGSTKLKELAKNIWYVNYTYEGKQIRVKGDLNRIKDASEKEFYAQALLESIKQDLANGYNPLDETQWIADRVKETCSLSKAIILFKEYHAKHQSRSKTIGTYMSKLNALSEFYPNILLSEIKTKKLQQFVQSKIDDSTYSQGSVKSAKRIFSAFFNVCIKEELIKENPMTGFDAKIKSLKQVDEKHIPFNDEDLKIIFEYLDANDKYCAFFCRMIYYTCLRPNEIRGIKLENIDLSKNIITILPDVKKVTTNNEKETIEINESFKPFLEQLNLSQYPVNYYLTGDSKNIIGEKRVGENTPYNKLISALKKLELNGKGYDLYSFKHTSNIKKYMNGWTIAEIMKANRHTSISTTEIYLKNLGQFLDIKTKAIPVI</sequence>
<dbReference type="InterPro" id="IPR010998">
    <property type="entry name" value="Integrase_recombinase_N"/>
</dbReference>
<dbReference type="Pfam" id="PF13102">
    <property type="entry name" value="Phage_int_SAM_5"/>
    <property type="match status" value="1"/>
</dbReference>
<name>A0ABP7GBL4_9FLAO</name>
<evidence type="ECO:0000256" key="4">
    <source>
        <dbReference type="ARBA" id="ARBA00023172"/>
    </source>
</evidence>
<gene>
    <name evidence="6" type="ORF">GCM10022423_06970</name>
</gene>
<dbReference type="PANTHER" id="PTHR30629:SF2">
    <property type="entry name" value="PROPHAGE INTEGRASE INTS-RELATED"/>
    <property type="match status" value="1"/>
</dbReference>
<dbReference type="InterPro" id="IPR011010">
    <property type="entry name" value="DNA_brk_join_enz"/>
</dbReference>
<organism evidence="6 7">
    <name type="scientific">Flavobacterium ginsengiterrae</name>
    <dbReference type="NCBI Taxonomy" id="871695"/>
    <lineage>
        <taxon>Bacteria</taxon>
        <taxon>Pseudomonadati</taxon>
        <taxon>Bacteroidota</taxon>
        <taxon>Flavobacteriia</taxon>
        <taxon>Flavobacteriales</taxon>
        <taxon>Flavobacteriaceae</taxon>
        <taxon>Flavobacterium</taxon>
    </lineage>
</organism>
<evidence type="ECO:0000256" key="2">
    <source>
        <dbReference type="ARBA" id="ARBA00022908"/>
    </source>
</evidence>
<dbReference type="CDD" id="cd00397">
    <property type="entry name" value="DNA_BRE_C"/>
    <property type="match status" value="1"/>
</dbReference>
<keyword evidence="7" id="KW-1185">Reference proteome</keyword>
<feature type="domain" description="Tyr recombinase" evidence="5">
    <location>
        <begin position="203"/>
        <end position="388"/>
    </location>
</feature>
<keyword evidence="3" id="KW-0238">DNA-binding</keyword>
<evidence type="ECO:0000256" key="1">
    <source>
        <dbReference type="ARBA" id="ARBA00008857"/>
    </source>
</evidence>
<comment type="similarity">
    <text evidence="1">Belongs to the 'phage' integrase family.</text>
</comment>
<keyword evidence="4" id="KW-0233">DNA recombination</keyword>
<dbReference type="InterPro" id="IPR013762">
    <property type="entry name" value="Integrase-like_cat_sf"/>
</dbReference>
<dbReference type="Pfam" id="PF00589">
    <property type="entry name" value="Phage_integrase"/>
    <property type="match status" value="1"/>
</dbReference>
<comment type="caution">
    <text evidence="6">The sequence shown here is derived from an EMBL/GenBank/DDBJ whole genome shotgun (WGS) entry which is preliminary data.</text>
</comment>
<dbReference type="InterPro" id="IPR025269">
    <property type="entry name" value="SAM-like_dom"/>
</dbReference>
<dbReference type="InterPro" id="IPR002104">
    <property type="entry name" value="Integrase_catalytic"/>
</dbReference>
<dbReference type="Gene3D" id="1.10.443.10">
    <property type="entry name" value="Intergrase catalytic core"/>
    <property type="match status" value="1"/>
</dbReference>
<dbReference type="SUPFAM" id="SSF56349">
    <property type="entry name" value="DNA breaking-rejoining enzymes"/>
    <property type="match status" value="1"/>
</dbReference>
<keyword evidence="2" id="KW-0229">DNA integration</keyword>